<dbReference type="Pfam" id="PF08447">
    <property type="entry name" value="PAS_3"/>
    <property type="match status" value="2"/>
</dbReference>
<keyword evidence="11" id="KW-1185">Reference proteome</keyword>
<feature type="domain" description="Histidine kinase" evidence="7">
    <location>
        <begin position="521"/>
        <end position="743"/>
    </location>
</feature>
<dbReference type="InterPro" id="IPR013655">
    <property type="entry name" value="PAS_fold_3"/>
</dbReference>
<dbReference type="SMART" id="SM00091">
    <property type="entry name" value="PAS"/>
    <property type="match status" value="2"/>
</dbReference>
<evidence type="ECO:0000259" key="9">
    <source>
        <dbReference type="PROSITE" id="PS50113"/>
    </source>
</evidence>
<feature type="domain" description="PAS" evidence="8">
    <location>
        <begin position="164"/>
        <end position="214"/>
    </location>
</feature>
<dbReference type="CDD" id="cd00082">
    <property type="entry name" value="HisKA"/>
    <property type="match status" value="1"/>
</dbReference>
<keyword evidence="6" id="KW-0902">Two-component regulatory system</keyword>
<protein>
    <recommendedName>
        <fullName evidence="2">histidine kinase</fullName>
        <ecNumber evidence="2">2.7.13.3</ecNumber>
    </recommendedName>
</protein>
<feature type="domain" description="PAC" evidence="9">
    <location>
        <begin position="216"/>
        <end position="267"/>
    </location>
</feature>
<dbReference type="InterPro" id="IPR000700">
    <property type="entry name" value="PAS-assoc_C"/>
</dbReference>
<dbReference type="SUPFAM" id="SSF47384">
    <property type="entry name" value="Homodimeric domain of signal transducing histidine kinase"/>
    <property type="match status" value="1"/>
</dbReference>
<evidence type="ECO:0000256" key="6">
    <source>
        <dbReference type="ARBA" id="ARBA00023012"/>
    </source>
</evidence>
<dbReference type="InterPro" id="IPR003594">
    <property type="entry name" value="HATPase_dom"/>
</dbReference>
<proteinExistence type="predicted"/>
<dbReference type="PANTHER" id="PTHR43711">
    <property type="entry name" value="TWO-COMPONENT HISTIDINE KINASE"/>
    <property type="match status" value="1"/>
</dbReference>
<dbReference type="EC" id="2.7.13.3" evidence="2"/>
<dbReference type="InterPro" id="IPR005467">
    <property type="entry name" value="His_kinase_dom"/>
</dbReference>
<feature type="domain" description="PAS" evidence="8">
    <location>
        <begin position="397"/>
        <end position="450"/>
    </location>
</feature>
<dbReference type="Gene3D" id="3.30.565.10">
    <property type="entry name" value="Histidine kinase-like ATPase, C-terminal domain"/>
    <property type="match status" value="1"/>
</dbReference>
<dbReference type="PROSITE" id="PS50113">
    <property type="entry name" value="PAC"/>
    <property type="match status" value="1"/>
</dbReference>
<dbReference type="InterPro" id="IPR001610">
    <property type="entry name" value="PAC"/>
</dbReference>
<dbReference type="PROSITE" id="PS50112">
    <property type="entry name" value="PAS"/>
    <property type="match status" value="2"/>
</dbReference>
<dbReference type="InterPro" id="IPR000014">
    <property type="entry name" value="PAS"/>
</dbReference>
<dbReference type="NCBIfam" id="TIGR00229">
    <property type="entry name" value="sensory_box"/>
    <property type="match status" value="1"/>
</dbReference>
<dbReference type="SMART" id="SM00086">
    <property type="entry name" value="PAC"/>
    <property type="match status" value="2"/>
</dbReference>
<dbReference type="SUPFAM" id="SSF55785">
    <property type="entry name" value="PYP-like sensor domain (PAS domain)"/>
    <property type="match status" value="2"/>
</dbReference>
<sequence>MKKRLERAIRNQLKLIQNLTECAETIFIYPDKNTILSSFQSRNDTNHLKNVLTTYFLNNLLKNSTRNISLNKESFSHIKSIAQFHHIDIFPFHIEKSHQAFLLLLFDEESKSQIQESLAIICESIASFYEAYEEKVEISKSSLASDLLLSTIQGVPWSLNFNTGLFSYIGPQAEQILSFKPQEIESMDDWVNIIHPEDQEKSLNYCKKESIAGNDHVFDYRVIKKDGTIIWIQDIIKVIHNNNNSIQLYGFMIDITDTKEQELQLENLHNQLKYILKYSNTVLNIVDDKQNIIYHTNKNAENIKLKCYEYFCKLKNQCNDCPALKTKIEPTKYYREIGDSTYLVNAFPITTKEGKIHIGEVRVDISDRARKEKQINDLNNKIEFLLTSGNISYIEHNLETEIFNCNRVFTEITGYDLNNIVLNTDWLLSRIHPNNIKLFKSEINKVINRTKQQLDVEFRFLTAENKYIWFHFHGQIDKKNTTKLVGILLNITNNKKLLNDLIDAKNKSVHANELKSKFLANMSHEIRTPMNAIIGFTNLLKSHITEAPFNNYINSIESSGKTLLELINELLDLEKINSGKMEIKKEKVNLNFILNEIYQTFIIFVNNKGITLEIIKQGDIPNEVYIDSLKLKQILINLINNAIKFTNKGSIKIKYAFIKNSDHKSGTLNISVIDTGIGISIEMQKNIFEPFIQDDSNVNSPQEGTGLGLSIVQKVINLMNGSIVLESAPGIGSKFSISIPDVLYFNSLNTSIQIKKQNNIDIEPIISQEGSNMLDNLSNEEIKIARVEFENNLIPLWEQLTEMISLTNLNIFLKGINKLLEQVNWTDLKEYSILLYSNIKSFDFEQLPIQIKDFEKFILFIQNKL</sequence>
<dbReference type="InterPro" id="IPR004358">
    <property type="entry name" value="Sig_transdc_His_kin-like_C"/>
</dbReference>
<evidence type="ECO:0000256" key="2">
    <source>
        <dbReference type="ARBA" id="ARBA00012438"/>
    </source>
</evidence>
<evidence type="ECO:0000259" key="8">
    <source>
        <dbReference type="PROSITE" id="PS50112"/>
    </source>
</evidence>
<keyword evidence="3" id="KW-0597">Phosphoprotein</keyword>
<dbReference type="CDD" id="cd16922">
    <property type="entry name" value="HATPase_EvgS-ArcB-TorS-like"/>
    <property type="match status" value="1"/>
</dbReference>
<dbReference type="Pfam" id="PF00512">
    <property type="entry name" value="HisKA"/>
    <property type="match status" value="1"/>
</dbReference>
<keyword evidence="5" id="KW-0418">Kinase</keyword>
<dbReference type="Proteomes" id="UP001209229">
    <property type="component" value="Unassembled WGS sequence"/>
</dbReference>
<dbReference type="AlphaFoldDB" id="A0AAE3SF44"/>
<dbReference type="InterPro" id="IPR050736">
    <property type="entry name" value="Sensor_HK_Regulatory"/>
</dbReference>
<dbReference type="Gene3D" id="1.10.287.130">
    <property type="match status" value="1"/>
</dbReference>
<evidence type="ECO:0000256" key="3">
    <source>
        <dbReference type="ARBA" id="ARBA00022553"/>
    </source>
</evidence>
<dbReference type="PRINTS" id="PR00344">
    <property type="entry name" value="BCTRLSENSOR"/>
</dbReference>
<dbReference type="PROSITE" id="PS50109">
    <property type="entry name" value="HIS_KIN"/>
    <property type="match status" value="1"/>
</dbReference>
<evidence type="ECO:0000256" key="1">
    <source>
        <dbReference type="ARBA" id="ARBA00000085"/>
    </source>
</evidence>
<dbReference type="Gene3D" id="3.30.450.20">
    <property type="entry name" value="PAS domain"/>
    <property type="match status" value="2"/>
</dbReference>
<evidence type="ECO:0000259" key="7">
    <source>
        <dbReference type="PROSITE" id="PS50109"/>
    </source>
</evidence>
<dbReference type="InterPro" id="IPR036890">
    <property type="entry name" value="HATPase_C_sf"/>
</dbReference>
<dbReference type="PANTHER" id="PTHR43711:SF26">
    <property type="entry name" value="SENSOR HISTIDINE KINASE RCSC"/>
    <property type="match status" value="1"/>
</dbReference>
<reference evidence="10" key="1">
    <citation type="submission" date="2022-10" db="EMBL/GenBank/DDBJ databases">
        <authorList>
            <person name="Yu W.X."/>
        </authorList>
    </citation>
    <scope>NUCLEOTIDE SEQUENCE</scope>
    <source>
        <strain evidence="10">AAT</strain>
    </source>
</reference>
<evidence type="ECO:0000256" key="4">
    <source>
        <dbReference type="ARBA" id="ARBA00022679"/>
    </source>
</evidence>
<dbReference type="InterPro" id="IPR036097">
    <property type="entry name" value="HisK_dim/P_sf"/>
</dbReference>
<organism evidence="10 11">
    <name type="scientific">Plebeiibacterium sediminum</name>
    <dbReference type="NCBI Taxonomy" id="2992112"/>
    <lineage>
        <taxon>Bacteria</taxon>
        <taxon>Pseudomonadati</taxon>
        <taxon>Bacteroidota</taxon>
        <taxon>Bacteroidia</taxon>
        <taxon>Marinilabiliales</taxon>
        <taxon>Marinilabiliaceae</taxon>
        <taxon>Plebeiibacterium</taxon>
    </lineage>
</organism>
<evidence type="ECO:0000313" key="11">
    <source>
        <dbReference type="Proteomes" id="UP001209229"/>
    </source>
</evidence>
<dbReference type="RefSeq" id="WP_301190645.1">
    <property type="nucleotide sequence ID" value="NZ_JAPDPJ010000023.1"/>
</dbReference>
<dbReference type="Pfam" id="PF02518">
    <property type="entry name" value="HATPase_c"/>
    <property type="match status" value="1"/>
</dbReference>
<evidence type="ECO:0000313" key="10">
    <source>
        <dbReference type="EMBL" id="MCW3787080.1"/>
    </source>
</evidence>
<dbReference type="InterPro" id="IPR035965">
    <property type="entry name" value="PAS-like_dom_sf"/>
</dbReference>
<dbReference type="InterPro" id="IPR003661">
    <property type="entry name" value="HisK_dim/P_dom"/>
</dbReference>
<dbReference type="CDD" id="cd00130">
    <property type="entry name" value="PAS"/>
    <property type="match status" value="2"/>
</dbReference>
<dbReference type="SUPFAM" id="SSF55874">
    <property type="entry name" value="ATPase domain of HSP90 chaperone/DNA topoisomerase II/histidine kinase"/>
    <property type="match status" value="1"/>
</dbReference>
<comment type="caution">
    <text evidence="10">The sequence shown here is derived from an EMBL/GenBank/DDBJ whole genome shotgun (WGS) entry which is preliminary data.</text>
</comment>
<dbReference type="FunFam" id="3.30.565.10:FF:000010">
    <property type="entry name" value="Sensor histidine kinase RcsC"/>
    <property type="match status" value="1"/>
</dbReference>
<evidence type="ECO:0000256" key="5">
    <source>
        <dbReference type="ARBA" id="ARBA00022777"/>
    </source>
</evidence>
<accession>A0AAE3SF44</accession>
<dbReference type="GO" id="GO:0000155">
    <property type="term" value="F:phosphorelay sensor kinase activity"/>
    <property type="evidence" value="ECO:0007669"/>
    <property type="project" value="InterPro"/>
</dbReference>
<keyword evidence="4" id="KW-0808">Transferase</keyword>
<dbReference type="EMBL" id="JAPDPJ010000023">
    <property type="protein sequence ID" value="MCW3787080.1"/>
    <property type="molecule type" value="Genomic_DNA"/>
</dbReference>
<comment type="catalytic activity">
    <reaction evidence="1">
        <text>ATP + protein L-histidine = ADP + protein N-phospho-L-histidine.</text>
        <dbReference type="EC" id="2.7.13.3"/>
    </reaction>
</comment>
<gene>
    <name evidence="10" type="ORF">OM075_11410</name>
</gene>
<dbReference type="SMART" id="SM00387">
    <property type="entry name" value="HATPase_c"/>
    <property type="match status" value="1"/>
</dbReference>
<dbReference type="SMART" id="SM00388">
    <property type="entry name" value="HisKA"/>
    <property type="match status" value="1"/>
</dbReference>
<name>A0AAE3SF44_9BACT</name>